<evidence type="ECO:0000313" key="1">
    <source>
        <dbReference type="EMBL" id="AVB17999.1"/>
    </source>
</evidence>
<proteinExistence type="predicted"/>
<accession>A0AAD0DR21</accession>
<dbReference type="Proteomes" id="UP000236903">
    <property type="component" value="Chromosome"/>
</dbReference>
<reference evidence="1 2" key="1">
    <citation type="submission" date="2018-02" db="EMBL/GenBank/DDBJ databases">
        <title>Comparative genomics of Pseudomonas syringae.</title>
        <authorList>
            <person name="Hulin M.T."/>
        </authorList>
    </citation>
    <scope>NUCLEOTIDE SEQUENCE [LARGE SCALE GENOMIC DNA]</scope>
    <source>
        <strain evidence="1 2">R2leaf</strain>
    </source>
</reference>
<organism evidence="1 2">
    <name type="scientific">Pseudomonas avellanae</name>
    <dbReference type="NCBI Taxonomy" id="46257"/>
    <lineage>
        <taxon>Bacteria</taxon>
        <taxon>Pseudomonadati</taxon>
        <taxon>Pseudomonadota</taxon>
        <taxon>Gammaproteobacteria</taxon>
        <taxon>Pseudomonadales</taxon>
        <taxon>Pseudomonadaceae</taxon>
        <taxon>Pseudomonas</taxon>
    </lineage>
</organism>
<dbReference type="KEGG" id="pavl:BKM03_00890"/>
<dbReference type="RefSeq" id="WP_060402266.1">
    <property type="nucleotide sequence ID" value="NZ_CP026562.1"/>
</dbReference>
<evidence type="ECO:0000313" key="2">
    <source>
        <dbReference type="Proteomes" id="UP000236903"/>
    </source>
</evidence>
<sequence>MAIIKIEQDTPQTVMRIRDRIAAVTDAPSDLLVSYYHALALGWLMALGLENVISPSMSNTLEAELKQTHQSRVCSRFTLATTEKRRPLL</sequence>
<name>A0AAD0DR21_9PSED</name>
<protein>
    <submittedName>
        <fullName evidence="1">Uncharacterized protein</fullName>
    </submittedName>
</protein>
<gene>
    <name evidence="1" type="ORF">BKM03_00890</name>
</gene>
<dbReference type="AlphaFoldDB" id="A0AAD0DR21"/>
<dbReference type="EMBL" id="CP026562">
    <property type="protein sequence ID" value="AVB17999.1"/>
    <property type="molecule type" value="Genomic_DNA"/>
</dbReference>